<feature type="transmembrane region" description="Helical" evidence="7">
    <location>
        <begin position="641"/>
        <end position="663"/>
    </location>
</feature>
<gene>
    <name evidence="9" type="ORF">SAMN06893097_10480</name>
</gene>
<evidence type="ECO:0000256" key="2">
    <source>
        <dbReference type="ARBA" id="ARBA00010157"/>
    </source>
</evidence>
<evidence type="ECO:0000256" key="3">
    <source>
        <dbReference type="ARBA" id="ARBA00022475"/>
    </source>
</evidence>
<evidence type="ECO:0000256" key="4">
    <source>
        <dbReference type="ARBA" id="ARBA00022692"/>
    </source>
</evidence>
<feature type="transmembrane region" description="Helical" evidence="7">
    <location>
        <begin position="561"/>
        <end position="580"/>
    </location>
</feature>
<feature type="transmembrane region" description="Helical" evidence="7">
    <location>
        <begin position="279"/>
        <end position="300"/>
    </location>
</feature>
<dbReference type="PANTHER" id="PTHR33406">
    <property type="entry name" value="MEMBRANE PROTEIN MJ1562-RELATED"/>
    <property type="match status" value="1"/>
</dbReference>
<dbReference type="PROSITE" id="PS50156">
    <property type="entry name" value="SSD"/>
    <property type="match status" value="2"/>
</dbReference>
<reference evidence="9 10" key="1">
    <citation type="submission" date="2017-09" db="EMBL/GenBank/DDBJ databases">
        <authorList>
            <person name="Ehlers B."/>
            <person name="Leendertz F.H."/>
        </authorList>
    </citation>
    <scope>NUCLEOTIDE SEQUENCE [LARGE SCALE GENOMIC DNA]</scope>
    <source>
        <strain evidence="9 10">DSM 46844</strain>
    </source>
</reference>
<feature type="transmembrane region" description="Helical" evidence="7">
    <location>
        <begin position="600"/>
        <end position="620"/>
    </location>
</feature>
<feature type="transmembrane region" description="Helical" evidence="7">
    <location>
        <begin position="669"/>
        <end position="692"/>
    </location>
</feature>
<dbReference type="Pfam" id="PF03176">
    <property type="entry name" value="MMPL"/>
    <property type="match status" value="2"/>
</dbReference>
<feature type="transmembrane region" description="Helical" evidence="7">
    <location>
        <begin position="532"/>
        <end position="554"/>
    </location>
</feature>
<dbReference type="PANTHER" id="PTHR33406:SF11">
    <property type="entry name" value="MEMBRANE PROTEIN SCO6666-RELATED"/>
    <property type="match status" value="1"/>
</dbReference>
<keyword evidence="6 7" id="KW-0472">Membrane</keyword>
<organism evidence="9 10">
    <name type="scientific">Geodermatophilus sabuli</name>
    <dbReference type="NCBI Taxonomy" id="1564158"/>
    <lineage>
        <taxon>Bacteria</taxon>
        <taxon>Bacillati</taxon>
        <taxon>Actinomycetota</taxon>
        <taxon>Actinomycetes</taxon>
        <taxon>Geodermatophilales</taxon>
        <taxon>Geodermatophilaceae</taxon>
        <taxon>Geodermatophilus</taxon>
    </lineage>
</organism>
<feature type="transmembrane region" description="Helical" evidence="7">
    <location>
        <begin position="227"/>
        <end position="251"/>
    </location>
</feature>
<dbReference type="EMBL" id="OBDO01000004">
    <property type="protein sequence ID" value="SNX96366.1"/>
    <property type="molecule type" value="Genomic_DNA"/>
</dbReference>
<keyword evidence="5 7" id="KW-1133">Transmembrane helix</keyword>
<comment type="similarity">
    <text evidence="2">Belongs to the resistance-nodulation-cell division (RND) (TC 2.A.6) family. MmpL subfamily.</text>
</comment>
<feature type="domain" description="SSD" evidence="8">
    <location>
        <begin position="190"/>
        <end position="329"/>
    </location>
</feature>
<dbReference type="InterPro" id="IPR000731">
    <property type="entry name" value="SSD"/>
</dbReference>
<feature type="transmembrane region" description="Helical" evidence="7">
    <location>
        <begin position="185"/>
        <end position="215"/>
    </location>
</feature>
<accession>A0A285EE61</accession>
<sequence length="736" mass="76954">MTRFTQVVVRFRVVILLVAAGFVLLGGVAGRDVATHLRGGTSVPAIGESAEALEQAAAQFGIQPPNLVVLVTADGGQVGDPDVTAAGVALTRRIAAEDAVADVYSYWTANAPSLASRDGDQALVIARVTGEQDTAIERALALEEDLEGASGPLQVQVGGPLIVSHELTQTIDGDLRTAERVVVPLTLLALVVVFGSVVAAGIPVLVGILAVLVAYVSLKVLAQVTDIHIFALNLTTALGFGLAIDYSLFLVRRFREELPRQPSTAAALVRTMQTGGKTIAVSAATLIGSLTALLLFPHMFLRSFGLAGITVVTGAVLGALLVIPALLSLLGPRVNRLSLRRTPEHAAAPDWWYRFSHRVMRRPGLVAVVITALLAVLLLPFLQLVPGAADDRALPAGNSARALNDTLREDFSSQEAQPIAIVAPGAGDPASARSEIDDFARRVSLVPDVARVDALTGSYAAGEVVAAPTALSERFAAEEGTWFSAALDVEPLGSRAEQVVERIRSVDPPFPVLVGGDSASVVDAKAAIADRMVLAIVLVVLVNLVVLTCTFRSVLIPVKAVVLNTLSLTAVFGLMVWLFQEGNLSGLLGFTATGVLEATTPILMFCVAFGLSIDYEVFVISRIKEEHEAGWETREAVARGLQGSAGVITTAAVLMAIVFVAVATSSVSIIKMFGIGLAVAVLVDAMVIRSTLLPALMVLMGRANWWPGGRGARAERASEARRVAVEAPCPAGAPVG</sequence>
<keyword evidence="3" id="KW-1003">Cell membrane</keyword>
<dbReference type="InterPro" id="IPR004869">
    <property type="entry name" value="MMPL_dom"/>
</dbReference>
<feature type="transmembrane region" description="Helical" evidence="7">
    <location>
        <begin position="364"/>
        <end position="385"/>
    </location>
</feature>
<dbReference type="GO" id="GO:0005886">
    <property type="term" value="C:plasma membrane"/>
    <property type="evidence" value="ECO:0007669"/>
    <property type="project" value="UniProtKB-SubCell"/>
</dbReference>
<feature type="transmembrane region" description="Helical" evidence="7">
    <location>
        <begin position="12"/>
        <end position="30"/>
    </location>
</feature>
<evidence type="ECO:0000256" key="7">
    <source>
        <dbReference type="SAM" id="Phobius"/>
    </source>
</evidence>
<evidence type="ECO:0000256" key="1">
    <source>
        <dbReference type="ARBA" id="ARBA00004651"/>
    </source>
</evidence>
<protein>
    <submittedName>
        <fullName evidence="9">Putative drug exporter of the RND superfamily</fullName>
    </submittedName>
</protein>
<proteinExistence type="inferred from homology"/>
<dbReference type="AlphaFoldDB" id="A0A285EE61"/>
<dbReference type="SUPFAM" id="SSF82866">
    <property type="entry name" value="Multidrug efflux transporter AcrB transmembrane domain"/>
    <property type="match status" value="2"/>
</dbReference>
<dbReference type="InterPro" id="IPR050545">
    <property type="entry name" value="Mycobact_MmpL"/>
</dbReference>
<dbReference type="Gene3D" id="1.20.1640.10">
    <property type="entry name" value="Multidrug efflux transporter AcrB transmembrane domain"/>
    <property type="match status" value="2"/>
</dbReference>
<evidence type="ECO:0000313" key="9">
    <source>
        <dbReference type="EMBL" id="SNX96366.1"/>
    </source>
</evidence>
<feature type="domain" description="SSD" evidence="8">
    <location>
        <begin position="532"/>
        <end position="698"/>
    </location>
</feature>
<keyword evidence="4 7" id="KW-0812">Transmembrane</keyword>
<evidence type="ECO:0000256" key="5">
    <source>
        <dbReference type="ARBA" id="ARBA00022989"/>
    </source>
</evidence>
<dbReference type="Proteomes" id="UP000219514">
    <property type="component" value="Unassembled WGS sequence"/>
</dbReference>
<keyword evidence="10" id="KW-1185">Reference proteome</keyword>
<comment type="subcellular location">
    <subcellularLocation>
        <location evidence="1">Cell membrane</location>
        <topology evidence="1">Multi-pass membrane protein</topology>
    </subcellularLocation>
</comment>
<dbReference type="RefSeq" id="WP_172442393.1">
    <property type="nucleotide sequence ID" value="NZ_JACHXB010000002.1"/>
</dbReference>
<feature type="transmembrane region" description="Helical" evidence="7">
    <location>
        <begin position="306"/>
        <end position="331"/>
    </location>
</feature>
<evidence type="ECO:0000313" key="10">
    <source>
        <dbReference type="Proteomes" id="UP000219514"/>
    </source>
</evidence>
<evidence type="ECO:0000256" key="6">
    <source>
        <dbReference type="ARBA" id="ARBA00023136"/>
    </source>
</evidence>
<name>A0A285EE61_9ACTN</name>
<evidence type="ECO:0000259" key="8">
    <source>
        <dbReference type="PROSITE" id="PS50156"/>
    </source>
</evidence>